<evidence type="ECO:0000313" key="2">
    <source>
        <dbReference type="Proteomes" id="UP000247620"/>
    </source>
</evidence>
<dbReference type="PANTHER" id="PTHR34403:SF14">
    <property type="entry name" value="OS05G0225800 PROTEIN"/>
    <property type="match status" value="1"/>
</dbReference>
<reference evidence="1 2" key="1">
    <citation type="submission" date="2018-06" db="EMBL/GenBank/DDBJ databases">
        <title>Pseudomonas diversity within urban Lake Michigan freshwaters.</title>
        <authorList>
            <person name="Batrich M."/>
            <person name="Hatzopoulos T."/>
            <person name="Putonti C."/>
        </authorList>
    </citation>
    <scope>NUCLEOTIDE SEQUENCE [LARGE SCALE GENOMIC DNA]</scope>
    <source>
        <strain evidence="1 2">LBp-160603</strain>
    </source>
</reference>
<dbReference type="PANTHER" id="PTHR34403">
    <property type="entry name" value="TOL-PAL SYSTEM PROTEIN TOLA"/>
    <property type="match status" value="1"/>
</dbReference>
<protein>
    <submittedName>
        <fullName evidence="1">Uncharacterized protein</fullName>
    </submittedName>
</protein>
<accession>A0A2V4I7N9</accession>
<gene>
    <name evidence="1" type="ORF">DMX07_04635</name>
</gene>
<dbReference type="InterPro" id="IPR050972">
    <property type="entry name" value="SDr-like"/>
</dbReference>
<dbReference type="AlphaFoldDB" id="A0A2V4I7N9"/>
<name>A0A2V4I7N9_9PSED</name>
<dbReference type="RefSeq" id="WP_110697900.1">
    <property type="nucleotide sequence ID" value="NZ_CP151184.1"/>
</dbReference>
<proteinExistence type="predicted"/>
<comment type="caution">
    <text evidence="1">The sequence shown here is derived from an EMBL/GenBank/DDBJ whole genome shotgun (WGS) entry which is preliminary data.</text>
</comment>
<dbReference type="Proteomes" id="UP000247620">
    <property type="component" value="Unassembled WGS sequence"/>
</dbReference>
<organism evidence="1 2">
    <name type="scientific">Pseudomonas soli</name>
    <dbReference type="NCBI Taxonomy" id="1306993"/>
    <lineage>
        <taxon>Bacteria</taxon>
        <taxon>Pseudomonadati</taxon>
        <taxon>Pseudomonadota</taxon>
        <taxon>Gammaproteobacteria</taxon>
        <taxon>Pseudomonadales</taxon>
        <taxon>Pseudomonadaceae</taxon>
        <taxon>Pseudomonas</taxon>
    </lineage>
</organism>
<sequence>MATYPVQITNNTNLALDIYTTLNKNPATDPPSTNPADYTAVYTLQGSLGANQSTTLPLTESLARLVIVRQSDQFPLLVQVANALLPDSEQVRVGNQDVTTANSGWAFYQSFISQPFTPTALEFCELVSDTPANALNDKAASFFAANGYPGVSFALFSALGYWANNQLYAYPGTYYCYEPPSGNSMGFILPTTQVGTLTIADGKANYSPSTGGGSALQFQYGQLTSPGADDKHGFNTTGFIRDLTWEGKPDVITWAFVGTCDGQQFIAQSYQNPQLPWYAVAYDMAYGALFTVQLAMTLDAAINLLGTVANGMQWLAQNTGKLISRIQDSLNSTGDTAGAGSGVGDAADPVNVDVDIDVDIDVDVDVDIDIDIDVDVDVDIDIDIDVDFIAVVDVDVDVDIDVDIDVVTDTETDIDIDVDVDIDTDVNVEPGALMKVVNGVGNWIMTKALPTLIEGAVIYVAFQSVGAIFQAWKNQDEKDIENLQPRQSTGVGVLVNYMLQDDKPVAARWQTFSQYVAEVQGDPKTVGVTISTLLQTGNTKADNDAANWRWSSDDENQVVASMAPYTGDQAYKAFVILGNATYQGKPLPVKVGASVAMKYLAAQGA</sequence>
<dbReference type="EMBL" id="QJRO01000002">
    <property type="protein sequence ID" value="PYB85285.1"/>
    <property type="molecule type" value="Genomic_DNA"/>
</dbReference>
<evidence type="ECO:0000313" key="1">
    <source>
        <dbReference type="EMBL" id="PYB85285.1"/>
    </source>
</evidence>